<dbReference type="Gene3D" id="2.70.150.10">
    <property type="entry name" value="Calcium-transporting ATPase, cytoplasmic transduction domain A"/>
    <property type="match status" value="1"/>
</dbReference>
<keyword evidence="16 20" id="KW-0472">Membrane</keyword>
<evidence type="ECO:0000256" key="11">
    <source>
        <dbReference type="ARBA" id="ARBA00022958"/>
    </source>
</evidence>
<organism evidence="22 23">
    <name type="scientific">Polyplax serrata</name>
    <name type="common">Common mouse louse</name>
    <dbReference type="NCBI Taxonomy" id="468196"/>
    <lineage>
        <taxon>Eukaryota</taxon>
        <taxon>Metazoa</taxon>
        <taxon>Ecdysozoa</taxon>
        <taxon>Arthropoda</taxon>
        <taxon>Hexapoda</taxon>
        <taxon>Insecta</taxon>
        <taxon>Pterygota</taxon>
        <taxon>Neoptera</taxon>
        <taxon>Paraneoptera</taxon>
        <taxon>Psocodea</taxon>
        <taxon>Troctomorpha</taxon>
        <taxon>Phthiraptera</taxon>
        <taxon>Anoplura</taxon>
        <taxon>Polyplacidae</taxon>
        <taxon>Polyplax</taxon>
    </lineage>
</organism>
<dbReference type="Gene3D" id="3.40.50.1000">
    <property type="entry name" value="HAD superfamily/HAD-like"/>
    <property type="match status" value="1"/>
</dbReference>
<evidence type="ECO:0000313" key="23">
    <source>
        <dbReference type="Proteomes" id="UP001359485"/>
    </source>
</evidence>
<protein>
    <recommendedName>
        <fullName evidence="20">Sodium/potassium-transporting ATPase subunit alpha</fullName>
    </recommendedName>
</protein>
<dbReference type="Pfam" id="PF00122">
    <property type="entry name" value="E1-E2_ATPase"/>
    <property type="match status" value="1"/>
</dbReference>
<reference evidence="22 23" key="1">
    <citation type="submission" date="2023-09" db="EMBL/GenBank/DDBJ databases">
        <title>Genomes of two closely related lineages of the louse Polyplax serrata with different host specificities.</title>
        <authorList>
            <person name="Martinu J."/>
            <person name="Tarabai H."/>
            <person name="Stefka J."/>
            <person name="Hypsa V."/>
        </authorList>
    </citation>
    <scope>NUCLEOTIDE SEQUENCE [LARGE SCALE GENOMIC DNA]</scope>
    <source>
        <strain evidence="22">98ZLc_SE</strain>
    </source>
</reference>
<evidence type="ECO:0000256" key="7">
    <source>
        <dbReference type="ARBA" id="ARBA00022607"/>
    </source>
</evidence>
<dbReference type="InterPro" id="IPR018303">
    <property type="entry name" value="ATPase_P-typ_P_site"/>
</dbReference>
<feature type="transmembrane region" description="Helical" evidence="20">
    <location>
        <begin position="324"/>
        <end position="347"/>
    </location>
</feature>
<name>A0ABR1AMK1_POLSC</name>
<evidence type="ECO:0000256" key="2">
    <source>
        <dbReference type="ARBA" id="ARBA00006934"/>
    </source>
</evidence>
<keyword evidence="6" id="KW-0597">Phosphoprotein</keyword>
<evidence type="ECO:0000256" key="10">
    <source>
        <dbReference type="ARBA" id="ARBA00022840"/>
    </source>
</evidence>
<dbReference type="SMART" id="SM00831">
    <property type="entry name" value="Cation_ATPase_N"/>
    <property type="match status" value="1"/>
</dbReference>
<dbReference type="SUPFAM" id="SSF56784">
    <property type="entry name" value="HAD-like"/>
    <property type="match status" value="1"/>
</dbReference>
<dbReference type="InterPro" id="IPR023299">
    <property type="entry name" value="ATPase_P-typ_cyto_dom_N"/>
</dbReference>
<dbReference type="InterPro" id="IPR023298">
    <property type="entry name" value="ATPase_P-typ_TM_dom_sf"/>
</dbReference>
<comment type="caution">
    <text evidence="20">Lacks conserved residue(s) required for the propagation of feature annotation.</text>
</comment>
<dbReference type="SFLD" id="SFLDF00027">
    <property type="entry name" value="p-type_atpase"/>
    <property type="match status" value="1"/>
</dbReference>
<dbReference type="InterPro" id="IPR036412">
    <property type="entry name" value="HAD-like_sf"/>
</dbReference>
<comment type="function">
    <text evidence="18">This is the catalytic component of the active enzyme, which catalyzes the hydrolysis of ATP coupled with the exchange of sodium and potassium ions across the plasma membrane. This action creates the electrochemical gradient of sodium and potassium ions, providing the energy for active transport of various nutrients.</text>
</comment>
<evidence type="ECO:0000256" key="14">
    <source>
        <dbReference type="ARBA" id="ARBA00023053"/>
    </source>
</evidence>
<keyword evidence="14" id="KW-0915">Sodium</keyword>
<dbReference type="Gene3D" id="3.40.1110.10">
    <property type="entry name" value="Calcium-transporting ATPase, cytoplasmic domain N"/>
    <property type="match status" value="1"/>
</dbReference>
<dbReference type="NCBIfam" id="TIGR01106">
    <property type="entry name" value="ATPase-IIC_X-K"/>
    <property type="match status" value="1"/>
</dbReference>
<dbReference type="SUPFAM" id="SSF81653">
    <property type="entry name" value="Calcium ATPase, transduction domain A"/>
    <property type="match status" value="1"/>
</dbReference>
<evidence type="ECO:0000259" key="21">
    <source>
        <dbReference type="SMART" id="SM00831"/>
    </source>
</evidence>
<comment type="subcellular location">
    <subcellularLocation>
        <location evidence="1 20">Cell membrane</location>
        <topology evidence="1 20">Multi-pass membrane protein</topology>
    </subcellularLocation>
</comment>
<dbReference type="Gene3D" id="1.20.1110.10">
    <property type="entry name" value="Calcium-transporting ATPase, transmembrane domain"/>
    <property type="match status" value="2"/>
</dbReference>
<proteinExistence type="inferred from homology"/>
<dbReference type="SUPFAM" id="SSF81660">
    <property type="entry name" value="Metal cation-transporting ATPase, ATP-binding domain N"/>
    <property type="match status" value="1"/>
</dbReference>
<feature type="transmembrane region" description="Helical" evidence="20">
    <location>
        <begin position="945"/>
        <end position="963"/>
    </location>
</feature>
<evidence type="ECO:0000256" key="5">
    <source>
        <dbReference type="ARBA" id="ARBA00022538"/>
    </source>
</evidence>
<keyword evidence="13 20" id="KW-1133">Transmembrane helix</keyword>
<evidence type="ECO:0000256" key="16">
    <source>
        <dbReference type="ARBA" id="ARBA00023136"/>
    </source>
</evidence>
<feature type="domain" description="Cation-transporting P-type ATPase N-terminal" evidence="21">
    <location>
        <begin position="45"/>
        <end position="119"/>
    </location>
</feature>
<dbReference type="NCBIfam" id="TIGR01494">
    <property type="entry name" value="ATPase_P-type"/>
    <property type="match status" value="2"/>
</dbReference>
<evidence type="ECO:0000256" key="17">
    <source>
        <dbReference type="ARBA" id="ARBA00023201"/>
    </source>
</evidence>
<evidence type="ECO:0000256" key="13">
    <source>
        <dbReference type="ARBA" id="ARBA00022989"/>
    </source>
</evidence>
<dbReference type="InterPro" id="IPR044492">
    <property type="entry name" value="P_typ_ATPase_HD_dom"/>
</dbReference>
<keyword evidence="4" id="KW-1003">Cell membrane</keyword>
<keyword evidence="23" id="KW-1185">Reference proteome</keyword>
<dbReference type="SUPFAM" id="SSF81665">
    <property type="entry name" value="Calcium ATPase, transmembrane domain M"/>
    <property type="match status" value="1"/>
</dbReference>
<accession>A0ABR1AMK1</accession>
<dbReference type="PANTHER" id="PTHR43294">
    <property type="entry name" value="SODIUM/POTASSIUM-TRANSPORTING ATPASE SUBUNIT ALPHA"/>
    <property type="match status" value="1"/>
</dbReference>
<comment type="similarity">
    <text evidence="2 20">Belongs to the cation transport ATPase (P-type) (TC 3.A.3) family. Type IIC subfamily.</text>
</comment>
<dbReference type="Pfam" id="PF13246">
    <property type="entry name" value="Cation_ATPase"/>
    <property type="match status" value="1"/>
</dbReference>
<evidence type="ECO:0000256" key="9">
    <source>
        <dbReference type="ARBA" id="ARBA00022741"/>
    </source>
</evidence>
<dbReference type="InterPro" id="IPR006068">
    <property type="entry name" value="ATPase_P-typ_cation-transptr_C"/>
</dbReference>
<dbReference type="InterPro" id="IPR008250">
    <property type="entry name" value="ATPase_P-typ_transduc_dom_A_sf"/>
</dbReference>
<keyword evidence="8 20" id="KW-0812">Transmembrane</keyword>
<keyword evidence="15 20" id="KW-0406">Ion transport</keyword>
<dbReference type="Pfam" id="PF00689">
    <property type="entry name" value="Cation_ATPase_C"/>
    <property type="match status" value="1"/>
</dbReference>
<keyword evidence="12" id="KW-1278">Translocase</keyword>
<evidence type="ECO:0000256" key="3">
    <source>
        <dbReference type="ARBA" id="ARBA00022448"/>
    </source>
</evidence>
<feature type="transmembrane region" description="Helical" evidence="20">
    <location>
        <begin position="914"/>
        <end position="933"/>
    </location>
</feature>
<dbReference type="Pfam" id="PF00690">
    <property type="entry name" value="Cation_ATPase_N"/>
    <property type="match status" value="1"/>
</dbReference>
<evidence type="ECO:0000256" key="8">
    <source>
        <dbReference type="ARBA" id="ARBA00022692"/>
    </source>
</evidence>
<dbReference type="PANTHER" id="PTHR43294:SF13">
    <property type="entry name" value="SODIUM_POTASSIUM-TRANSPORTING ATPASE SUBUNIT ALPHA"/>
    <property type="match status" value="1"/>
</dbReference>
<feature type="transmembrane region" description="Helical" evidence="20">
    <location>
        <begin position="100"/>
        <end position="121"/>
    </location>
</feature>
<dbReference type="InterPro" id="IPR059000">
    <property type="entry name" value="ATPase_P-type_domA"/>
</dbReference>
<keyword evidence="17" id="KW-0739">Sodium transport</keyword>
<dbReference type="SFLD" id="SFLDS00003">
    <property type="entry name" value="Haloacid_Dehalogenase"/>
    <property type="match status" value="1"/>
</dbReference>
<evidence type="ECO:0000256" key="18">
    <source>
        <dbReference type="ARBA" id="ARBA00037422"/>
    </source>
</evidence>
<evidence type="ECO:0000256" key="12">
    <source>
        <dbReference type="ARBA" id="ARBA00022967"/>
    </source>
</evidence>
<evidence type="ECO:0000256" key="20">
    <source>
        <dbReference type="RuleBase" id="RU362084"/>
    </source>
</evidence>
<evidence type="ECO:0000256" key="6">
    <source>
        <dbReference type="ARBA" id="ARBA00022553"/>
    </source>
</evidence>
<keyword evidence="9 20" id="KW-0547">Nucleotide-binding</keyword>
<evidence type="ECO:0000256" key="19">
    <source>
        <dbReference type="ARBA" id="ARBA00038795"/>
    </source>
</evidence>
<comment type="subunit">
    <text evidence="19">The sodium/potassium-transporting ATPase is composed of a catalytic alpha subunit, an auxiliary non-catalytic beta subunit and an additional regulatory subunit.</text>
</comment>
<feature type="transmembrane region" description="Helical" evidence="20">
    <location>
        <begin position="297"/>
        <end position="318"/>
    </location>
</feature>
<dbReference type="Proteomes" id="UP001359485">
    <property type="component" value="Unassembled WGS sequence"/>
</dbReference>
<dbReference type="PRINTS" id="PR00119">
    <property type="entry name" value="CATATPASE"/>
</dbReference>
<dbReference type="InterPro" id="IPR004014">
    <property type="entry name" value="ATPase_P-typ_cation-transptr_N"/>
</dbReference>
<evidence type="ECO:0000256" key="1">
    <source>
        <dbReference type="ARBA" id="ARBA00004651"/>
    </source>
</evidence>
<sequence length="985" mass="109125">MTEEEPRRKGIDWSKLSCKHLKEKRAAKKRRKGEIETYKKELIIDDHLIPLKEFYTRYDTDPDRGLTSTKAAELLVTIGPNELTPPRTTPQIVIFSRHMFLGFSLILWLASILCIVAYTISAQTQDEPEMSNLYLGVIILVVVIVTGLFGFLQDRTSLRIMDSFKKMITHTATVIRDGKVSNIPSQNLVKGDVVLIKFGSKVPADVRIIENFGMKVDNSSLTGETEPQPRGVEATSNNVMETQNVAFYSSSVMEGTCKAVVFETGDRTVIGRLATLTVGLKRADSPMTVEIQHFVKLITIVAVVISTAFIILALSMGYDIITCFVYFVALLVANIPEGLLVTVTLSLTLTAKKMAKKNCLIKSLDSVETLGSTSTICSDKTGTLTQNRMTVTEIMYNFKAYPVKYGSDRNSTVADEFDRNDPDFLNLMRCGRLCLRAEFEEDDDISQPILNRNVEGDASEAGILKCVECIFPNVKEYRRANPKAMEIPFNSTNKYQLSIHRTRGGNILLMKGAPEKIIQLCSTVSFQGKPKGLGDDGKNQINAILNEMGGKGERVLGFCDAELTDPPNTEYDPNKKNFPTSGLRFLGLMALIDPPREAVPDAVAKCKTAGIRVIMVTGDHPVTAEAIAKKVGIISKGTRKDVAAAMGIPEDKVDSKDVKSIVVSGDQLRSMSADELDKIIKNHDEIVFARTTPTQKLSIVESCQRLGYITAVTGDGVNDSPALKKADIGIAMGIAGSDVSKQAADMVLLDDNFASIVVGVEQGRIIFDNLKKSICYVLTSNIPEMAPFIAYIIFQIPMPLSVIAILIVDIGTDMVPAIALAYEKAESDIMRRKPRNPFLDKLVNRRLIWMSYGQIGIIQVVAAFTAYFVVMAQYGFLPLTLLGIRERWENKALSVTDSYGQEWGYKPRKGMTNWVLNAGLLFAVALGCTLLYTPGLYEYLLMPPIQGIHWLPGVPYALLIIVFDEIRRLILRHRPGGWVEREFYY</sequence>
<keyword evidence="20" id="KW-0479">Metal-binding</keyword>
<dbReference type="PROSITE" id="PS00154">
    <property type="entry name" value="ATPASE_E1_E2"/>
    <property type="match status" value="1"/>
</dbReference>
<dbReference type="PRINTS" id="PR00121">
    <property type="entry name" value="NAKATPASE"/>
</dbReference>
<dbReference type="InterPro" id="IPR001757">
    <property type="entry name" value="P_typ_ATPase"/>
</dbReference>
<gene>
    <name evidence="22" type="ORF">RUM44_002332</name>
</gene>
<comment type="caution">
    <text evidence="22">The sequence shown here is derived from an EMBL/GenBank/DDBJ whole genome shotgun (WGS) entry which is preliminary data.</text>
</comment>
<dbReference type="EMBL" id="JAWJWF010000047">
    <property type="protein sequence ID" value="KAK6622520.1"/>
    <property type="molecule type" value="Genomic_DNA"/>
</dbReference>
<dbReference type="SFLD" id="SFLDG00002">
    <property type="entry name" value="C1.7:_P-type_atpase_like"/>
    <property type="match status" value="1"/>
</dbReference>
<dbReference type="InterPro" id="IPR005775">
    <property type="entry name" value="P-type_ATPase_IIC"/>
</dbReference>
<keyword evidence="11 20" id="KW-0630">Potassium</keyword>
<keyword evidence="7" id="KW-0740">Sodium/potassium transport</keyword>
<keyword evidence="10 20" id="KW-0067">ATP-binding</keyword>
<evidence type="ECO:0000313" key="22">
    <source>
        <dbReference type="EMBL" id="KAK6622520.1"/>
    </source>
</evidence>
<keyword evidence="3 20" id="KW-0813">Transport</keyword>
<keyword evidence="5 20" id="KW-0633">Potassium transport</keyword>
<dbReference type="InterPro" id="IPR023214">
    <property type="entry name" value="HAD_sf"/>
</dbReference>
<dbReference type="InterPro" id="IPR050510">
    <property type="entry name" value="Cation_transp_ATPase_P-type"/>
</dbReference>
<evidence type="ECO:0000256" key="4">
    <source>
        <dbReference type="ARBA" id="ARBA00022475"/>
    </source>
</evidence>
<evidence type="ECO:0000256" key="15">
    <source>
        <dbReference type="ARBA" id="ARBA00023065"/>
    </source>
</evidence>
<feature type="transmembrane region" description="Helical" evidence="20">
    <location>
        <begin position="133"/>
        <end position="152"/>
    </location>
</feature>